<organism evidence="1 2">
    <name type="scientific">Candidatus Cryptobacteroides intestinigallinarum</name>
    <dbReference type="NCBI Taxonomy" id="2840767"/>
    <lineage>
        <taxon>Bacteria</taxon>
        <taxon>Pseudomonadati</taxon>
        <taxon>Bacteroidota</taxon>
        <taxon>Bacteroidia</taxon>
        <taxon>Bacteroidales</taxon>
        <taxon>Candidatus Cryptobacteroides</taxon>
    </lineage>
</organism>
<accession>A0A9D9HL45</accession>
<dbReference type="AlphaFoldDB" id="A0A9D9HL45"/>
<evidence type="ECO:0000313" key="1">
    <source>
        <dbReference type="EMBL" id="MBO8455844.1"/>
    </source>
</evidence>
<reference evidence="1" key="1">
    <citation type="submission" date="2020-10" db="EMBL/GenBank/DDBJ databases">
        <authorList>
            <person name="Gilroy R."/>
        </authorList>
    </citation>
    <scope>NUCLEOTIDE SEQUENCE</scope>
    <source>
        <strain evidence="1">B1-3475</strain>
    </source>
</reference>
<protein>
    <submittedName>
        <fullName evidence="1">Uncharacterized protein</fullName>
    </submittedName>
</protein>
<gene>
    <name evidence="1" type="ORF">IAC08_05520</name>
</gene>
<name>A0A9D9HL45_9BACT</name>
<dbReference type="EMBL" id="JADIMK010000058">
    <property type="protein sequence ID" value="MBO8455844.1"/>
    <property type="molecule type" value="Genomic_DNA"/>
</dbReference>
<evidence type="ECO:0000313" key="2">
    <source>
        <dbReference type="Proteomes" id="UP000823617"/>
    </source>
</evidence>
<reference evidence="1" key="2">
    <citation type="journal article" date="2021" name="PeerJ">
        <title>Extensive microbial diversity within the chicken gut microbiome revealed by metagenomics and culture.</title>
        <authorList>
            <person name="Gilroy R."/>
            <person name="Ravi A."/>
            <person name="Getino M."/>
            <person name="Pursley I."/>
            <person name="Horton D.L."/>
            <person name="Alikhan N.F."/>
            <person name="Baker D."/>
            <person name="Gharbi K."/>
            <person name="Hall N."/>
            <person name="Watson M."/>
            <person name="Adriaenssens E.M."/>
            <person name="Foster-Nyarko E."/>
            <person name="Jarju S."/>
            <person name="Secka A."/>
            <person name="Antonio M."/>
            <person name="Oren A."/>
            <person name="Chaudhuri R.R."/>
            <person name="La Ragione R."/>
            <person name="Hildebrand F."/>
            <person name="Pallen M.J."/>
        </authorList>
    </citation>
    <scope>NUCLEOTIDE SEQUENCE</scope>
    <source>
        <strain evidence="1">B1-3475</strain>
    </source>
</reference>
<proteinExistence type="predicted"/>
<dbReference type="Proteomes" id="UP000823617">
    <property type="component" value="Unassembled WGS sequence"/>
</dbReference>
<sequence>MAITTFADIPAVTDKDTHGKRIYHKVFLLREEDVDYSALPQITDRSCGAFTLKSDATGWKAFSYVRNTIEDTSESSKGDITSTVTNTFVGTLGGARSVINDFLENHQGDNFFIVYVDIYDKKRYLLGRPYSPMQLTAFSRKNGKDSASCDVTFTNEAFFQPVEYSGTLPYIDEDDGDI</sequence>
<comment type="caution">
    <text evidence="1">The sequence shown here is derived from an EMBL/GenBank/DDBJ whole genome shotgun (WGS) entry which is preliminary data.</text>
</comment>